<protein>
    <submittedName>
        <fullName evidence="2">Multidrug efflux pump subunit AcrB</fullName>
    </submittedName>
</protein>
<feature type="transmembrane region" description="Helical" evidence="1">
    <location>
        <begin position="458"/>
        <end position="479"/>
    </location>
</feature>
<dbReference type="PANTHER" id="PTHR32063">
    <property type="match status" value="1"/>
</dbReference>
<dbReference type="EMBL" id="JAVDQD010000002">
    <property type="protein sequence ID" value="MDR6239337.1"/>
    <property type="molecule type" value="Genomic_DNA"/>
</dbReference>
<feature type="transmembrane region" description="Helical" evidence="1">
    <location>
        <begin position="964"/>
        <end position="983"/>
    </location>
</feature>
<keyword evidence="1" id="KW-0812">Transmembrane</keyword>
<dbReference type="PRINTS" id="PR00702">
    <property type="entry name" value="ACRIFLAVINRP"/>
</dbReference>
<keyword evidence="1" id="KW-0472">Membrane</keyword>
<keyword evidence="1" id="KW-1133">Transmembrane helix</keyword>
<feature type="transmembrane region" description="Helical" evidence="1">
    <location>
        <begin position="384"/>
        <end position="406"/>
    </location>
</feature>
<dbReference type="Gene3D" id="3.30.70.1430">
    <property type="entry name" value="Multidrug efflux transporter AcrB pore domain"/>
    <property type="match status" value="2"/>
</dbReference>
<dbReference type="InterPro" id="IPR001036">
    <property type="entry name" value="Acrflvin-R"/>
</dbReference>
<dbReference type="Gene3D" id="3.30.70.1440">
    <property type="entry name" value="Multidrug efflux transporter AcrB pore domain"/>
    <property type="match status" value="1"/>
</dbReference>
<keyword evidence="3" id="KW-1185">Reference proteome</keyword>
<dbReference type="GO" id="GO:0005886">
    <property type="term" value="C:plasma membrane"/>
    <property type="evidence" value="ECO:0007669"/>
    <property type="project" value="TreeGrafter"/>
</dbReference>
<evidence type="ECO:0000256" key="1">
    <source>
        <dbReference type="SAM" id="Phobius"/>
    </source>
</evidence>
<dbReference type="Pfam" id="PF00873">
    <property type="entry name" value="ACR_tran"/>
    <property type="match status" value="1"/>
</dbReference>
<dbReference type="PANTHER" id="PTHR32063:SF33">
    <property type="entry name" value="RND SUPERFAMILY EFFLUX PUMP PERMEASE COMPONENT"/>
    <property type="match status" value="1"/>
</dbReference>
<gene>
    <name evidence="2" type="ORF">HNQ88_002374</name>
</gene>
<proteinExistence type="predicted"/>
<feature type="transmembrane region" description="Helical" evidence="1">
    <location>
        <begin position="995"/>
        <end position="1020"/>
    </location>
</feature>
<feature type="transmembrane region" description="Helical" evidence="1">
    <location>
        <begin position="866"/>
        <end position="885"/>
    </location>
</feature>
<comment type="caution">
    <text evidence="2">The sequence shown here is derived from an EMBL/GenBank/DDBJ whole genome shotgun (WGS) entry which is preliminary data.</text>
</comment>
<dbReference type="SUPFAM" id="SSF82714">
    <property type="entry name" value="Multidrug efflux transporter AcrB TolC docking domain, DN and DC subdomains"/>
    <property type="match status" value="2"/>
</dbReference>
<feature type="transmembrane region" description="Helical" evidence="1">
    <location>
        <begin position="891"/>
        <end position="911"/>
    </location>
</feature>
<dbReference type="Gene3D" id="3.30.2090.10">
    <property type="entry name" value="Multidrug efflux transporter AcrB TolC docking domain, DN and DC subdomains"/>
    <property type="match status" value="2"/>
</dbReference>
<feature type="transmembrane region" description="Helical" evidence="1">
    <location>
        <begin position="918"/>
        <end position="939"/>
    </location>
</feature>
<feature type="transmembrane region" description="Helical" evidence="1">
    <location>
        <begin position="426"/>
        <end position="446"/>
    </location>
</feature>
<dbReference type="SUPFAM" id="SSF82693">
    <property type="entry name" value="Multidrug efflux transporter AcrB pore domain, PN1, PN2, PC1 and PC2 subdomains"/>
    <property type="match status" value="2"/>
</dbReference>
<dbReference type="GO" id="GO:0042910">
    <property type="term" value="F:xenobiotic transmembrane transporter activity"/>
    <property type="evidence" value="ECO:0007669"/>
    <property type="project" value="TreeGrafter"/>
</dbReference>
<name>A0AAE4BTA0_9BACT</name>
<dbReference type="AlphaFoldDB" id="A0AAE4BTA0"/>
<organism evidence="2 3">
    <name type="scientific">Aureibacter tunicatorum</name>
    <dbReference type="NCBI Taxonomy" id="866807"/>
    <lineage>
        <taxon>Bacteria</taxon>
        <taxon>Pseudomonadati</taxon>
        <taxon>Bacteroidota</taxon>
        <taxon>Cytophagia</taxon>
        <taxon>Cytophagales</taxon>
        <taxon>Persicobacteraceae</taxon>
        <taxon>Aureibacter</taxon>
    </lineage>
</organism>
<dbReference type="Gene3D" id="3.30.70.1320">
    <property type="entry name" value="Multidrug efflux transporter AcrB pore domain like"/>
    <property type="match status" value="1"/>
</dbReference>
<feature type="transmembrane region" description="Helical" evidence="1">
    <location>
        <begin position="523"/>
        <end position="542"/>
    </location>
</feature>
<accession>A0AAE4BTA0</accession>
<evidence type="ECO:0000313" key="2">
    <source>
        <dbReference type="EMBL" id="MDR6239337.1"/>
    </source>
</evidence>
<dbReference type="RefSeq" id="WP_309938962.1">
    <property type="nucleotide sequence ID" value="NZ_AP025305.1"/>
</dbReference>
<dbReference type="Proteomes" id="UP001185092">
    <property type="component" value="Unassembled WGS sequence"/>
</dbReference>
<feature type="transmembrane region" description="Helical" evidence="1">
    <location>
        <begin position="355"/>
        <end position="377"/>
    </location>
</feature>
<feature type="transmembrane region" description="Helical" evidence="1">
    <location>
        <begin position="329"/>
        <end position="349"/>
    </location>
</feature>
<dbReference type="InterPro" id="IPR027463">
    <property type="entry name" value="AcrB_DN_DC_subdom"/>
</dbReference>
<feature type="transmembrane region" description="Helical" evidence="1">
    <location>
        <begin position="12"/>
        <end position="33"/>
    </location>
</feature>
<dbReference type="Gene3D" id="1.20.1640.10">
    <property type="entry name" value="Multidrug efflux transporter AcrB transmembrane domain"/>
    <property type="match status" value="2"/>
</dbReference>
<dbReference type="SUPFAM" id="SSF82866">
    <property type="entry name" value="Multidrug efflux transporter AcrB transmembrane domain"/>
    <property type="match status" value="2"/>
</dbReference>
<sequence>MRKIVEFFVKYPIWANSIIALIVVFGSLSYLGINKSFFPEVKSRYISVTMSYPGASPVEVEEGITKKIEEALEGIIGIEEHSSVSSENFVRVRIKTANGFKLEEVLTEVKNAIDRINSFPVSAEKPVVAKQNQTSRVAFVSLRGDVNLFELKKIAENIEDELRQSGVVSQLSVYGYPNVEISVEVPESNLKRYNLSFDQISQTIRENNRDISGGSIKTLDEEIRIRSNAKSYDPEIIENLTIRGLPDGRLLRIKDVASIKYQFADVPNKAYSNGQRSITLAIQKLPEEDLQEISEYIDQYITEFNEKNDLVELHVNFDFFSMLKERLTLLFENGGTGLLLVLLTLGIFLNLRLSFWVAWGIPSSFLGMFIIGGLYGITINMLSLFGMILVIGILVDDGIVIAENIYTHYEKGKNPFRAAVDGTMEVLPAVFASVLTTIVAFIPLIYIDNNGFTRDLSIVVIGSLFFSLIEAFLILPAHLSNPKIFKKKKSKSFSARFRNKTEKFIDFMRTKVYGKSLSFLIEWKWISVTVPIVFVMLVFGMMQGGIIKSTFFPNIPFDSFNINLAMKSGTREHIVEDQLRKFETTVWQVNQDLTEEFDLEEPFIKSVDLSIGSAFNGDETGSHAGNLDISFNNMEDKPLSSFEVAKRVQNRIGKVTNAEKFSVGGSNNWGAPFEASLLSRNMRELDLAAKELKEKLLEIPSLKDIKDNQAVGLREINIKLKPQAHLIGLTHNDISKQIRQGFFGQEAQRLQIDRDEVRVWVRYPENDRLSISQLEKMKIQDRSGKFYPLSELVTYDIQRGVVAINHYNGKREMSITADLNNPDEPVPPIIEKVKQDVLAPILAKYPSVKVTFGGQAKRGKRQTDSMMRIVPMAIVMMFLIIVLSFRSVYQAVLIFLLVPLGVFCAIFGHGIENIPVSILSFNGIIALSGVIINDAVVMLDQYNRNLKQGLNIKEAVFNAGLSRFRAIVLTSITTVVGLYPIILETSFQAQFLIPMAVSVAYGVLFGTMFILLFFPVLILVGNDIKLYCSWAFNYIFRGDTQKPSPEGIESTILEAERLEAIESDEQKEEDHFTIA</sequence>
<reference evidence="2" key="1">
    <citation type="submission" date="2023-07" db="EMBL/GenBank/DDBJ databases">
        <title>Genomic Encyclopedia of Type Strains, Phase IV (KMG-IV): sequencing the most valuable type-strain genomes for metagenomic binning, comparative biology and taxonomic classification.</title>
        <authorList>
            <person name="Goeker M."/>
        </authorList>
    </citation>
    <scope>NUCLEOTIDE SEQUENCE</scope>
    <source>
        <strain evidence="2">DSM 26174</strain>
    </source>
</reference>
<evidence type="ECO:0000313" key="3">
    <source>
        <dbReference type="Proteomes" id="UP001185092"/>
    </source>
</evidence>